<feature type="transmembrane region" description="Helical" evidence="7">
    <location>
        <begin position="299"/>
        <end position="325"/>
    </location>
</feature>
<proteinExistence type="inferred from homology"/>
<sequence>MLAFVFRRFVSALGLVFVVSLVSFMLIQAPPGDYADTVKATAMSRGGMGEADAEKLAQQTRERLHLDASLPVQYANWVGGIVMRGDFGPSFLQNRPAMSVIGERIWWTLGIALACHLLATVIGCGLGIVAAVNQHRWGDRAATVLAFLGMTIPRFFMALVILYLLAFVWRSATIGSLFSAQYIFAPWSFAKFWDLVRHVWPIVFIAAFGGLAYNLRVMRGNLLDVLRQPFIEAARAKGLPERKVVMKHAVPNAIHPLVMNQGLIMPYMVSGELEAAIVLAIPTIGPLMLQSLLVEDVYVTASIFMILSVILVIGNFLADVALAILDPRIRQGAFA</sequence>
<feature type="transmembrane region" description="Helical" evidence="7">
    <location>
        <begin position="144"/>
        <end position="169"/>
    </location>
</feature>
<keyword evidence="2 7" id="KW-0813">Transport</keyword>
<dbReference type="CDD" id="cd06261">
    <property type="entry name" value="TM_PBP2"/>
    <property type="match status" value="1"/>
</dbReference>
<reference evidence="9 10" key="1">
    <citation type="submission" date="2019-09" db="EMBL/GenBank/DDBJ databases">
        <title>YIM 132180 draft genome.</title>
        <authorList>
            <person name="Zhang K."/>
        </authorList>
    </citation>
    <scope>NUCLEOTIDE SEQUENCE [LARGE SCALE GENOMIC DNA]</scope>
    <source>
        <strain evidence="9 10">YIM 132180</strain>
    </source>
</reference>
<dbReference type="PANTHER" id="PTHR30465:SF43">
    <property type="entry name" value="OLIGOPEPTIDE ABC TRANSPORTER, PERMEASE PROTEIN"/>
    <property type="match status" value="1"/>
</dbReference>
<evidence type="ECO:0000256" key="7">
    <source>
        <dbReference type="RuleBase" id="RU363032"/>
    </source>
</evidence>
<dbReference type="InterPro" id="IPR000515">
    <property type="entry name" value="MetI-like"/>
</dbReference>
<dbReference type="SUPFAM" id="SSF161098">
    <property type="entry name" value="MetI-like"/>
    <property type="match status" value="1"/>
</dbReference>
<evidence type="ECO:0000313" key="9">
    <source>
        <dbReference type="EMBL" id="KAB0677691.1"/>
    </source>
</evidence>
<keyword evidence="10" id="KW-1185">Reference proteome</keyword>
<dbReference type="Gene3D" id="1.10.3720.10">
    <property type="entry name" value="MetI-like"/>
    <property type="match status" value="1"/>
</dbReference>
<comment type="caution">
    <text evidence="9">The sequence shown here is derived from an EMBL/GenBank/DDBJ whole genome shotgun (WGS) entry which is preliminary data.</text>
</comment>
<dbReference type="RefSeq" id="WP_150971731.1">
    <property type="nucleotide sequence ID" value="NZ_VZDO01000015.1"/>
</dbReference>
<evidence type="ECO:0000256" key="4">
    <source>
        <dbReference type="ARBA" id="ARBA00022692"/>
    </source>
</evidence>
<feature type="transmembrane region" description="Helical" evidence="7">
    <location>
        <begin position="198"/>
        <end position="217"/>
    </location>
</feature>
<evidence type="ECO:0000256" key="1">
    <source>
        <dbReference type="ARBA" id="ARBA00004651"/>
    </source>
</evidence>
<keyword evidence="6 7" id="KW-0472">Membrane</keyword>
<dbReference type="GO" id="GO:0055085">
    <property type="term" value="P:transmembrane transport"/>
    <property type="evidence" value="ECO:0007669"/>
    <property type="project" value="InterPro"/>
</dbReference>
<feature type="transmembrane region" description="Helical" evidence="7">
    <location>
        <begin position="273"/>
        <end position="293"/>
    </location>
</feature>
<feature type="transmembrane region" description="Helical" evidence="7">
    <location>
        <begin position="105"/>
        <end position="132"/>
    </location>
</feature>
<dbReference type="Proteomes" id="UP000432089">
    <property type="component" value="Unassembled WGS sequence"/>
</dbReference>
<dbReference type="Pfam" id="PF19300">
    <property type="entry name" value="BPD_transp_1_N"/>
    <property type="match status" value="1"/>
</dbReference>
<dbReference type="Pfam" id="PF00528">
    <property type="entry name" value="BPD_transp_1"/>
    <property type="match status" value="1"/>
</dbReference>
<organism evidence="9 10">
    <name type="scientific">Plantimonas leprariae</name>
    <dbReference type="NCBI Taxonomy" id="2615207"/>
    <lineage>
        <taxon>Bacteria</taxon>
        <taxon>Pseudomonadati</taxon>
        <taxon>Pseudomonadota</taxon>
        <taxon>Alphaproteobacteria</taxon>
        <taxon>Hyphomicrobiales</taxon>
        <taxon>Aurantimonadaceae</taxon>
        <taxon>Plantimonas</taxon>
    </lineage>
</organism>
<comment type="subcellular location">
    <subcellularLocation>
        <location evidence="1 7">Cell membrane</location>
        <topology evidence="1 7">Multi-pass membrane protein</topology>
    </subcellularLocation>
</comment>
<evidence type="ECO:0000256" key="5">
    <source>
        <dbReference type="ARBA" id="ARBA00022989"/>
    </source>
</evidence>
<dbReference type="EMBL" id="VZDO01000015">
    <property type="protein sequence ID" value="KAB0677691.1"/>
    <property type="molecule type" value="Genomic_DNA"/>
</dbReference>
<protein>
    <submittedName>
        <fullName evidence="9">ABC transporter permease</fullName>
    </submittedName>
</protein>
<dbReference type="AlphaFoldDB" id="A0A7V7PM72"/>
<dbReference type="PANTHER" id="PTHR30465">
    <property type="entry name" value="INNER MEMBRANE ABC TRANSPORTER"/>
    <property type="match status" value="1"/>
</dbReference>
<evidence type="ECO:0000256" key="3">
    <source>
        <dbReference type="ARBA" id="ARBA00022475"/>
    </source>
</evidence>
<accession>A0A7V7PM72</accession>
<gene>
    <name evidence="9" type="ORF">F6X38_17040</name>
</gene>
<keyword evidence="3" id="KW-1003">Cell membrane</keyword>
<dbReference type="InterPro" id="IPR045621">
    <property type="entry name" value="BPD_transp_1_N"/>
</dbReference>
<name>A0A7V7PM72_9HYPH</name>
<dbReference type="PROSITE" id="PS50928">
    <property type="entry name" value="ABC_TM1"/>
    <property type="match status" value="1"/>
</dbReference>
<evidence type="ECO:0000313" key="10">
    <source>
        <dbReference type="Proteomes" id="UP000432089"/>
    </source>
</evidence>
<keyword evidence="4 7" id="KW-0812">Transmembrane</keyword>
<keyword evidence="5 7" id="KW-1133">Transmembrane helix</keyword>
<evidence type="ECO:0000256" key="2">
    <source>
        <dbReference type="ARBA" id="ARBA00022448"/>
    </source>
</evidence>
<dbReference type="InterPro" id="IPR035906">
    <property type="entry name" value="MetI-like_sf"/>
</dbReference>
<feature type="domain" description="ABC transmembrane type-1" evidence="8">
    <location>
        <begin position="105"/>
        <end position="318"/>
    </location>
</feature>
<dbReference type="GO" id="GO:0005886">
    <property type="term" value="C:plasma membrane"/>
    <property type="evidence" value="ECO:0007669"/>
    <property type="project" value="UniProtKB-SubCell"/>
</dbReference>
<evidence type="ECO:0000256" key="6">
    <source>
        <dbReference type="ARBA" id="ARBA00023136"/>
    </source>
</evidence>
<comment type="similarity">
    <text evidence="7">Belongs to the binding-protein-dependent transport system permease family.</text>
</comment>
<evidence type="ECO:0000259" key="8">
    <source>
        <dbReference type="PROSITE" id="PS50928"/>
    </source>
</evidence>